<keyword evidence="3" id="KW-1185">Reference proteome</keyword>
<feature type="transmembrane region" description="Helical" evidence="1">
    <location>
        <begin position="6"/>
        <end position="32"/>
    </location>
</feature>
<accession>A0AAE0IL86</accession>
<keyword evidence="1" id="KW-0472">Membrane</keyword>
<name>A0AAE0IL86_9PEZI</name>
<gene>
    <name evidence="2" type="ORF">B0T19DRAFT_420555</name>
</gene>
<evidence type="ECO:0000313" key="2">
    <source>
        <dbReference type="EMBL" id="KAK3326994.1"/>
    </source>
</evidence>
<reference evidence="2" key="2">
    <citation type="submission" date="2023-06" db="EMBL/GenBank/DDBJ databases">
        <authorList>
            <consortium name="Lawrence Berkeley National Laboratory"/>
            <person name="Haridas S."/>
            <person name="Hensen N."/>
            <person name="Bonometti L."/>
            <person name="Westerberg I."/>
            <person name="Brannstrom I.O."/>
            <person name="Guillou S."/>
            <person name="Cros-Aarteil S."/>
            <person name="Calhoun S."/>
            <person name="Kuo A."/>
            <person name="Mondo S."/>
            <person name="Pangilinan J."/>
            <person name="Riley R."/>
            <person name="Labutti K."/>
            <person name="Andreopoulos B."/>
            <person name="Lipzen A."/>
            <person name="Chen C."/>
            <person name="Yanf M."/>
            <person name="Daum C."/>
            <person name="Ng V."/>
            <person name="Clum A."/>
            <person name="Steindorff A."/>
            <person name="Ohm R."/>
            <person name="Martin F."/>
            <person name="Silar P."/>
            <person name="Natvig D."/>
            <person name="Lalanne C."/>
            <person name="Gautier V."/>
            <person name="Ament-Velasquez S.L."/>
            <person name="Kruys A."/>
            <person name="Hutchinson M.I."/>
            <person name="Powell A.J."/>
            <person name="Barry K."/>
            <person name="Miller A.N."/>
            <person name="Grigoriev I.V."/>
            <person name="Debuchy R."/>
            <person name="Gladieux P."/>
            <person name="Thoren M.H."/>
            <person name="Johannesson H."/>
        </authorList>
    </citation>
    <scope>NUCLEOTIDE SEQUENCE</scope>
    <source>
        <strain evidence="2">SMH4131-1</strain>
    </source>
</reference>
<reference evidence="2" key="1">
    <citation type="journal article" date="2023" name="Mol. Phylogenet. Evol.">
        <title>Genome-scale phylogeny and comparative genomics of the fungal order Sordariales.</title>
        <authorList>
            <person name="Hensen N."/>
            <person name="Bonometti L."/>
            <person name="Westerberg I."/>
            <person name="Brannstrom I.O."/>
            <person name="Guillou S."/>
            <person name="Cros-Aarteil S."/>
            <person name="Calhoun S."/>
            <person name="Haridas S."/>
            <person name="Kuo A."/>
            <person name="Mondo S."/>
            <person name="Pangilinan J."/>
            <person name="Riley R."/>
            <person name="LaButti K."/>
            <person name="Andreopoulos B."/>
            <person name="Lipzen A."/>
            <person name="Chen C."/>
            <person name="Yan M."/>
            <person name="Daum C."/>
            <person name="Ng V."/>
            <person name="Clum A."/>
            <person name="Steindorff A."/>
            <person name="Ohm R.A."/>
            <person name="Martin F."/>
            <person name="Silar P."/>
            <person name="Natvig D.O."/>
            <person name="Lalanne C."/>
            <person name="Gautier V."/>
            <person name="Ament-Velasquez S.L."/>
            <person name="Kruys A."/>
            <person name="Hutchinson M.I."/>
            <person name="Powell A.J."/>
            <person name="Barry K."/>
            <person name="Miller A.N."/>
            <person name="Grigoriev I.V."/>
            <person name="Debuchy R."/>
            <person name="Gladieux P."/>
            <person name="Hiltunen Thoren M."/>
            <person name="Johannesson H."/>
        </authorList>
    </citation>
    <scope>NUCLEOTIDE SEQUENCE</scope>
    <source>
        <strain evidence="2">SMH4131-1</strain>
    </source>
</reference>
<evidence type="ECO:0000256" key="1">
    <source>
        <dbReference type="SAM" id="Phobius"/>
    </source>
</evidence>
<organism evidence="2 3">
    <name type="scientific">Cercophora scortea</name>
    <dbReference type="NCBI Taxonomy" id="314031"/>
    <lineage>
        <taxon>Eukaryota</taxon>
        <taxon>Fungi</taxon>
        <taxon>Dikarya</taxon>
        <taxon>Ascomycota</taxon>
        <taxon>Pezizomycotina</taxon>
        <taxon>Sordariomycetes</taxon>
        <taxon>Sordariomycetidae</taxon>
        <taxon>Sordariales</taxon>
        <taxon>Lasiosphaeriaceae</taxon>
        <taxon>Cercophora</taxon>
    </lineage>
</organism>
<comment type="caution">
    <text evidence="2">The sequence shown here is derived from an EMBL/GenBank/DDBJ whole genome shotgun (WGS) entry which is preliminary data.</text>
</comment>
<evidence type="ECO:0000313" key="3">
    <source>
        <dbReference type="Proteomes" id="UP001286456"/>
    </source>
</evidence>
<dbReference type="Proteomes" id="UP001286456">
    <property type="component" value="Unassembled WGS sequence"/>
</dbReference>
<dbReference type="AlphaFoldDB" id="A0AAE0IL86"/>
<keyword evidence="1" id="KW-0812">Transmembrane</keyword>
<proteinExistence type="predicted"/>
<feature type="transmembrane region" description="Helical" evidence="1">
    <location>
        <begin position="44"/>
        <end position="65"/>
    </location>
</feature>
<protein>
    <submittedName>
        <fullName evidence="2">Uncharacterized protein</fullName>
    </submittedName>
</protein>
<sequence>MGQFLLRWLWAVVMFFTFVGKWMIVTSILSLAGDGYCPAKVKESIISGEAASFVASALSVALKYFGLAP</sequence>
<keyword evidence="1" id="KW-1133">Transmembrane helix</keyword>
<dbReference type="EMBL" id="JAUEPO010000003">
    <property type="protein sequence ID" value="KAK3326994.1"/>
    <property type="molecule type" value="Genomic_DNA"/>
</dbReference>